<dbReference type="Proteomes" id="UP001172778">
    <property type="component" value="Unassembled WGS sequence"/>
</dbReference>
<dbReference type="PANTHER" id="PTHR43056">
    <property type="entry name" value="PEPTIDASE S9 PROLYL OLIGOPEPTIDASE"/>
    <property type="match status" value="1"/>
</dbReference>
<protein>
    <submittedName>
        <fullName evidence="2">S9 family peptidase</fullName>
        <ecNumber evidence="2">3.4.-.-</ecNumber>
    </submittedName>
</protein>
<keyword evidence="2" id="KW-0378">Hydrolase</keyword>
<proteinExistence type="predicted"/>
<keyword evidence="3" id="KW-1185">Reference proteome</keyword>
<dbReference type="EMBL" id="JARRAF010000019">
    <property type="protein sequence ID" value="MDK2125419.1"/>
    <property type="molecule type" value="Genomic_DNA"/>
</dbReference>
<dbReference type="PANTHER" id="PTHR43056:SF5">
    <property type="entry name" value="PEPTIDASE S9 PROLYL OLIGOPEPTIDASE CATALYTIC DOMAIN-CONTAINING PROTEIN"/>
    <property type="match status" value="1"/>
</dbReference>
<dbReference type="SUPFAM" id="SSF69322">
    <property type="entry name" value="Tricorn protease domain 2"/>
    <property type="match status" value="1"/>
</dbReference>
<dbReference type="Gene3D" id="3.40.50.1820">
    <property type="entry name" value="alpha/beta hydrolase"/>
    <property type="match status" value="1"/>
</dbReference>
<evidence type="ECO:0000313" key="3">
    <source>
        <dbReference type="Proteomes" id="UP001172778"/>
    </source>
</evidence>
<dbReference type="InterPro" id="IPR029058">
    <property type="entry name" value="AB_hydrolase_fold"/>
</dbReference>
<sequence>MNSPNESSANTVEYGYWPSPVSSDILARHCLRFGQLAVENDRIYWNESRPTEGGRMAVVCRFPDGTEQTLLNAPFQARSDVHEYGGGEFSVRDGRVFFVNADDQQLYCRERNGEVFQISRQPESRYAEPVYDPARNRLIAVCERHLPQPASPVNYLVAIRLDDGEEQILAEGHDFYSSPVLSPDGVAIAWLCWKHPNMPWDGCELWCGYFGPAGHLGDQRLVDGGAEVSIFQPEWSPSGELHWVSDATGWWNLYRERQGKIEPLWTIEAEFARPQWSLGMSSYGFDASGHIVCSYCQRGEWHLARLDPESGRTQTFDLPYRDFNALQMIGNDAVLIAGAPDQAHAVVKVGLEPLDCQPLRCTLDTQIEPGYLSIPESISFPGCDGERAYGFFYRPSHPEFSSHANKLPPLLVMVHGGPTGATTSTLKYSIQFWTSRGFAVLDVNYGGSTGYGRQYRQRLRERWGIVDSQDAVCGARFLVERGEVDASRMAIRGGSAGGFTTLSALIQFDDFKAGASHYGIADLESLVHETHKFESHDLEKLIGPYPTERQRYIERSPIHALDRLNKPLILFQGLEDKVVPPSQSSRMYEAVLARDVPVAYFPFAGESHGFRRPETIKKVVEEELAFYKRVLL</sequence>
<dbReference type="EC" id="3.4.-.-" evidence="2"/>
<dbReference type="SUPFAM" id="SSF53474">
    <property type="entry name" value="alpha/beta-Hydrolases"/>
    <property type="match status" value="1"/>
</dbReference>
<dbReference type="GO" id="GO:0016787">
    <property type="term" value="F:hydrolase activity"/>
    <property type="evidence" value="ECO:0007669"/>
    <property type="project" value="UniProtKB-KW"/>
</dbReference>
<comment type="caution">
    <text evidence="2">The sequence shown here is derived from an EMBL/GenBank/DDBJ whole genome shotgun (WGS) entry which is preliminary data.</text>
</comment>
<evidence type="ECO:0000313" key="2">
    <source>
        <dbReference type="EMBL" id="MDK2125419.1"/>
    </source>
</evidence>
<accession>A0ABT7DZD4</accession>
<reference evidence="2" key="1">
    <citation type="submission" date="2023-03" db="EMBL/GenBank/DDBJ databases">
        <title>Chitinimonas shenzhenensis gen. nov., sp. nov., a novel member of family Burkholderiaceae isolated from activated sludge collected in Shen Zhen, China.</title>
        <authorList>
            <person name="Wang X."/>
        </authorList>
    </citation>
    <scope>NUCLEOTIDE SEQUENCE</scope>
    <source>
        <strain evidence="2">DQS-5</strain>
    </source>
</reference>
<dbReference type="InterPro" id="IPR050585">
    <property type="entry name" value="Xaa-Pro_dipeptidyl-ppase/CocE"/>
</dbReference>
<dbReference type="RefSeq" id="WP_284101730.1">
    <property type="nucleotide sequence ID" value="NZ_JARRAF010000019.1"/>
</dbReference>
<dbReference type="InterPro" id="IPR001375">
    <property type="entry name" value="Peptidase_S9_cat"/>
</dbReference>
<organism evidence="2 3">
    <name type="scientific">Parachitinimonas caeni</name>
    <dbReference type="NCBI Taxonomy" id="3031301"/>
    <lineage>
        <taxon>Bacteria</taxon>
        <taxon>Pseudomonadati</taxon>
        <taxon>Pseudomonadota</taxon>
        <taxon>Betaproteobacteria</taxon>
        <taxon>Neisseriales</taxon>
        <taxon>Chitinibacteraceae</taxon>
        <taxon>Parachitinimonas</taxon>
    </lineage>
</organism>
<dbReference type="Pfam" id="PF00326">
    <property type="entry name" value="Peptidase_S9"/>
    <property type="match status" value="1"/>
</dbReference>
<gene>
    <name evidence="2" type="ORF">PZA18_15295</name>
</gene>
<dbReference type="InterPro" id="IPR011042">
    <property type="entry name" value="6-blade_b-propeller_TolB-like"/>
</dbReference>
<dbReference type="Gene3D" id="2.120.10.30">
    <property type="entry name" value="TolB, C-terminal domain"/>
    <property type="match status" value="1"/>
</dbReference>
<feature type="domain" description="Peptidase S9 prolyl oligopeptidase catalytic" evidence="1">
    <location>
        <begin position="427"/>
        <end position="631"/>
    </location>
</feature>
<name>A0ABT7DZD4_9NEIS</name>
<evidence type="ECO:0000259" key="1">
    <source>
        <dbReference type="Pfam" id="PF00326"/>
    </source>
</evidence>